<dbReference type="InterPro" id="IPR037066">
    <property type="entry name" value="Plug_dom_sf"/>
</dbReference>
<keyword evidence="6 7" id="KW-0998">Cell outer membrane</keyword>
<dbReference type="GO" id="GO:0009279">
    <property type="term" value="C:cell outer membrane"/>
    <property type="evidence" value="ECO:0007669"/>
    <property type="project" value="UniProtKB-SubCell"/>
</dbReference>
<evidence type="ECO:0000313" key="10">
    <source>
        <dbReference type="EMBL" id="MBL0766753.1"/>
    </source>
</evidence>
<evidence type="ECO:0000256" key="5">
    <source>
        <dbReference type="ARBA" id="ARBA00023136"/>
    </source>
</evidence>
<feature type="signal peptide" evidence="8">
    <location>
        <begin position="1"/>
        <end position="20"/>
    </location>
</feature>
<dbReference type="FunFam" id="2.60.40.1120:FF:000003">
    <property type="entry name" value="Outer membrane protein Omp121"/>
    <property type="match status" value="1"/>
</dbReference>
<protein>
    <submittedName>
        <fullName evidence="10">TonB-dependent receptor</fullName>
    </submittedName>
</protein>
<evidence type="ECO:0000256" key="4">
    <source>
        <dbReference type="ARBA" id="ARBA00022692"/>
    </source>
</evidence>
<evidence type="ECO:0000256" key="3">
    <source>
        <dbReference type="ARBA" id="ARBA00022452"/>
    </source>
</evidence>
<comment type="subcellular location">
    <subcellularLocation>
        <location evidence="1 7">Cell outer membrane</location>
        <topology evidence="1 7">Multi-pass membrane protein</topology>
    </subcellularLocation>
</comment>
<evidence type="ECO:0000313" key="11">
    <source>
        <dbReference type="Proteomes" id="UP000642920"/>
    </source>
</evidence>
<evidence type="ECO:0000256" key="7">
    <source>
        <dbReference type="PROSITE-ProRule" id="PRU01360"/>
    </source>
</evidence>
<keyword evidence="8" id="KW-0732">Signal</keyword>
<dbReference type="EMBL" id="JAERQG010000004">
    <property type="protein sequence ID" value="MBL0766753.1"/>
    <property type="molecule type" value="Genomic_DNA"/>
</dbReference>
<dbReference type="Pfam" id="PF07715">
    <property type="entry name" value="Plug"/>
    <property type="match status" value="1"/>
</dbReference>
<dbReference type="FunFam" id="2.170.130.10:FF:000009">
    <property type="entry name" value="SusC/RagA family TonB-linked outer membrane protein"/>
    <property type="match status" value="1"/>
</dbReference>
<keyword evidence="11" id="KW-1185">Reference proteome</keyword>
<dbReference type="InterPro" id="IPR039426">
    <property type="entry name" value="TonB-dep_rcpt-like"/>
</dbReference>
<dbReference type="Gene3D" id="2.170.130.10">
    <property type="entry name" value="TonB-dependent receptor, plug domain"/>
    <property type="match status" value="1"/>
</dbReference>
<keyword evidence="2 7" id="KW-0813">Transport</keyword>
<dbReference type="Proteomes" id="UP000642920">
    <property type="component" value="Unassembled WGS sequence"/>
</dbReference>
<dbReference type="InterPro" id="IPR023996">
    <property type="entry name" value="TonB-dep_OMP_SusC/RagA"/>
</dbReference>
<dbReference type="Gene3D" id="2.60.40.1120">
    <property type="entry name" value="Carboxypeptidase-like, regulatory domain"/>
    <property type="match status" value="1"/>
</dbReference>
<gene>
    <name evidence="10" type="ORF">JKP34_15910</name>
</gene>
<reference evidence="10" key="1">
    <citation type="submission" date="2021-01" db="EMBL/GenBank/DDBJ databases">
        <title>Marivirga sp. nov., isolated from intertidal surface sediments.</title>
        <authorList>
            <person name="Zhang M."/>
        </authorList>
    </citation>
    <scope>NUCLEOTIDE SEQUENCE</scope>
    <source>
        <strain evidence="10">SM1354</strain>
    </source>
</reference>
<evidence type="ECO:0000259" key="9">
    <source>
        <dbReference type="Pfam" id="PF07715"/>
    </source>
</evidence>
<comment type="similarity">
    <text evidence="7">Belongs to the TonB-dependent receptor family.</text>
</comment>
<keyword evidence="3 7" id="KW-1134">Transmembrane beta strand</keyword>
<dbReference type="PROSITE" id="PS52016">
    <property type="entry name" value="TONB_DEPENDENT_REC_3"/>
    <property type="match status" value="1"/>
</dbReference>
<organism evidence="10 11">
    <name type="scientific">Marivirga atlantica</name>
    <dbReference type="NCBI Taxonomy" id="1548457"/>
    <lineage>
        <taxon>Bacteria</taxon>
        <taxon>Pseudomonadati</taxon>
        <taxon>Bacteroidota</taxon>
        <taxon>Cytophagia</taxon>
        <taxon>Cytophagales</taxon>
        <taxon>Marivirgaceae</taxon>
        <taxon>Marivirga</taxon>
    </lineage>
</organism>
<dbReference type="NCBIfam" id="TIGR04056">
    <property type="entry name" value="OMP_RagA_SusC"/>
    <property type="match status" value="1"/>
</dbReference>
<dbReference type="SUPFAM" id="SSF49464">
    <property type="entry name" value="Carboxypeptidase regulatory domain-like"/>
    <property type="match status" value="1"/>
</dbReference>
<dbReference type="SUPFAM" id="SSF56935">
    <property type="entry name" value="Porins"/>
    <property type="match status" value="1"/>
</dbReference>
<feature type="chain" id="PRO_5037625961" evidence="8">
    <location>
        <begin position="21"/>
        <end position="994"/>
    </location>
</feature>
<sequence length="994" mass="108840">MKKLYLTILIFLLGSYMITAQDLLTGTVTDAENGDPIPGVSIKVVNTTNGATTDLDGNYSIRVGSDAQLQFSFIGYKTQTIPVNGRSQINIQLQVDVETLSEVVVVGYGTVRKSDLTGSVASVKSEELVKVPAANPVQALQGKVSGLQVSNTSGDPGSEPVVRLRGIGTLNDNNPLYVVDGVILNGGINFLNPNDIESVEVLKDASATAIYGSRGSNGVILITTKQGEKGTVRVNFSAEQSWESIANKIGVMNGREFATYVNEFAPGTYNNLDVLPNVDYQDLIFEDLAPINNYNASVSSASEKSDYYFSLGYFNQDGILPKSDFERITAKLNNNYKVGKSFKMGLNLSLASTTKSNAPGVITTALRAFPIDEPFTTDSLGNEVFAEVRGSANPLAAIEYQNSKTTRQEAVSNLYAEFSFLDGFSFKTSFQFNGSLSKTKSFTPEFFVAPLQQNETSDISQSYSDFYQLIFENILSYNKEFNGIHRINAVAGYTTQQTRSEFLNGSAQNLLREEEEFWYINAGDGDPLLQNVSNNASETAIVSILARVNYSLMDKYLFTATYRRDGSSKFGANNRYGVFPSFALGWNLSEESFFPQTNFVENIKLRASWGIVGNEKIPANNQYSTIGTGQGAVFGENETLNPGASFASAGNPNLQWEEQVQYDFGINGEFLNNRLVIELDYYNKTTNDILVNLTPLGYTGIGAFQQIRYNVANVENKGFEFNTSWKDQIGNVNYSLNVLGSFIKNEVLDLGEGFGADSVIIGGDLGNGQRVARTVVGFPVGFFYGYEVQGVFQNSEQLNQFPSLSAQGIGDFIYRDVNNDGVLNAEDRTVIGNSIPDLTFGFGGSVGWKGISLSADFQGQTGVDVYNGKQALRFSILNYEDKFLDRWTGEGTSDTDPRATQGGVNFSPSDYFVEDASYLRLRTLTLGYNFPQNLISKIKASQVRIYVRGTNLITWTKYTGYSPDIGTGNPLDGVIDLGRYPVTKTYSVGLNVNF</sequence>
<dbReference type="InterPro" id="IPR023997">
    <property type="entry name" value="TonB-dep_OMP_SusC/RagA_CS"/>
</dbReference>
<evidence type="ECO:0000256" key="1">
    <source>
        <dbReference type="ARBA" id="ARBA00004571"/>
    </source>
</evidence>
<name>A0A937ANH9_9BACT</name>
<dbReference type="InterPro" id="IPR008969">
    <property type="entry name" value="CarboxyPept-like_regulatory"/>
</dbReference>
<evidence type="ECO:0000256" key="2">
    <source>
        <dbReference type="ARBA" id="ARBA00022448"/>
    </source>
</evidence>
<dbReference type="InterPro" id="IPR036942">
    <property type="entry name" value="Beta-barrel_TonB_sf"/>
</dbReference>
<evidence type="ECO:0000256" key="8">
    <source>
        <dbReference type="SAM" id="SignalP"/>
    </source>
</evidence>
<dbReference type="RefSeq" id="WP_201923642.1">
    <property type="nucleotide sequence ID" value="NZ_JAERQG010000004.1"/>
</dbReference>
<evidence type="ECO:0000256" key="6">
    <source>
        <dbReference type="ARBA" id="ARBA00023237"/>
    </source>
</evidence>
<keyword evidence="4 7" id="KW-0812">Transmembrane</keyword>
<keyword evidence="10" id="KW-0675">Receptor</keyword>
<accession>A0A937ANH9</accession>
<feature type="domain" description="TonB-dependent receptor plug" evidence="9">
    <location>
        <begin position="113"/>
        <end position="219"/>
    </location>
</feature>
<dbReference type="InterPro" id="IPR012910">
    <property type="entry name" value="Plug_dom"/>
</dbReference>
<dbReference type="Gene3D" id="2.40.170.20">
    <property type="entry name" value="TonB-dependent receptor, beta-barrel domain"/>
    <property type="match status" value="1"/>
</dbReference>
<comment type="caution">
    <text evidence="10">The sequence shown here is derived from an EMBL/GenBank/DDBJ whole genome shotgun (WGS) entry which is preliminary data.</text>
</comment>
<dbReference type="NCBIfam" id="TIGR04057">
    <property type="entry name" value="SusC_RagA_signa"/>
    <property type="match status" value="1"/>
</dbReference>
<dbReference type="Pfam" id="PF13715">
    <property type="entry name" value="CarbopepD_reg_2"/>
    <property type="match status" value="1"/>
</dbReference>
<proteinExistence type="inferred from homology"/>
<keyword evidence="5 7" id="KW-0472">Membrane</keyword>
<dbReference type="AlphaFoldDB" id="A0A937ANH9"/>